<dbReference type="Gramene" id="GBG85879">
    <property type="protein sequence ID" value="GBG85879"/>
    <property type="gene ID" value="CBR_g40691"/>
</dbReference>
<dbReference type="GO" id="GO:0005524">
    <property type="term" value="F:ATP binding"/>
    <property type="evidence" value="ECO:0007669"/>
    <property type="project" value="UniProtKB-KW"/>
</dbReference>
<dbReference type="CDD" id="cd24028">
    <property type="entry name" value="ASKHA_NBD_HSP70_HSPA1-like"/>
    <property type="match status" value="1"/>
</dbReference>
<keyword evidence="1 3" id="KW-0547">Nucleotide-binding</keyword>
<name>A0A388LUE5_CHABU</name>
<dbReference type="Gene3D" id="2.60.34.10">
    <property type="entry name" value="Substrate Binding Domain Of DNAk, Chain A, domain 1"/>
    <property type="match status" value="1"/>
</dbReference>
<comment type="similarity">
    <text evidence="3">Belongs to the heat shock protein 70 family.</text>
</comment>
<proteinExistence type="inferred from homology"/>
<dbReference type="STRING" id="69332.A0A388LUE5"/>
<dbReference type="PROSITE" id="PS00297">
    <property type="entry name" value="HSP70_1"/>
    <property type="match status" value="1"/>
</dbReference>
<dbReference type="PROSITE" id="PS00329">
    <property type="entry name" value="HSP70_2"/>
    <property type="match status" value="1"/>
</dbReference>
<reference evidence="4 5" key="1">
    <citation type="journal article" date="2018" name="Cell">
        <title>The Chara Genome: Secondary Complexity and Implications for Plant Terrestrialization.</title>
        <authorList>
            <person name="Nishiyama T."/>
            <person name="Sakayama H."/>
            <person name="Vries J.D."/>
            <person name="Buschmann H."/>
            <person name="Saint-Marcoux D."/>
            <person name="Ullrich K.K."/>
            <person name="Haas F.B."/>
            <person name="Vanderstraeten L."/>
            <person name="Becker D."/>
            <person name="Lang D."/>
            <person name="Vosolsobe S."/>
            <person name="Rombauts S."/>
            <person name="Wilhelmsson P.K.I."/>
            <person name="Janitza P."/>
            <person name="Kern R."/>
            <person name="Heyl A."/>
            <person name="Rumpler F."/>
            <person name="Villalobos L.I.A.C."/>
            <person name="Clay J.M."/>
            <person name="Skokan R."/>
            <person name="Toyoda A."/>
            <person name="Suzuki Y."/>
            <person name="Kagoshima H."/>
            <person name="Schijlen E."/>
            <person name="Tajeshwar N."/>
            <person name="Catarino B."/>
            <person name="Hetherington A.J."/>
            <person name="Saltykova A."/>
            <person name="Bonnot C."/>
            <person name="Breuninger H."/>
            <person name="Symeonidi A."/>
            <person name="Radhakrishnan G.V."/>
            <person name="Van Nieuwerburgh F."/>
            <person name="Deforce D."/>
            <person name="Chang C."/>
            <person name="Karol K.G."/>
            <person name="Hedrich R."/>
            <person name="Ulvskov P."/>
            <person name="Glockner G."/>
            <person name="Delwiche C.F."/>
            <person name="Petrasek J."/>
            <person name="Van de Peer Y."/>
            <person name="Friml J."/>
            <person name="Beilby M."/>
            <person name="Dolan L."/>
            <person name="Kohara Y."/>
            <person name="Sugano S."/>
            <person name="Fujiyama A."/>
            <person name="Delaux P.-M."/>
            <person name="Quint M."/>
            <person name="TheiBen G."/>
            <person name="Hagemann M."/>
            <person name="Harholt J."/>
            <person name="Dunand C."/>
            <person name="Zachgo S."/>
            <person name="Langdale J."/>
            <person name="Maumus F."/>
            <person name="Straeten D.V.D."/>
            <person name="Gould S.B."/>
            <person name="Rensing S.A."/>
        </authorList>
    </citation>
    <scope>NUCLEOTIDE SEQUENCE [LARGE SCALE GENOMIC DNA]</scope>
    <source>
        <strain evidence="4 5">S276</strain>
    </source>
</reference>
<dbReference type="FunFam" id="3.90.640.10:FF:000003">
    <property type="entry name" value="Molecular chaperone DnaK"/>
    <property type="match status" value="1"/>
</dbReference>
<evidence type="ECO:0000256" key="3">
    <source>
        <dbReference type="RuleBase" id="RU003322"/>
    </source>
</evidence>
<accession>A0A388LUE5</accession>
<organism evidence="4 5">
    <name type="scientific">Chara braunii</name>
    <name type="common">Braun's stonewort</name>
    <dbReference type="NCBI Taxonomy" id="69332"/>
    <lineage>
        <taxon>Eukaryota</taxon>
        <taxon>Viridiplantae</taxon>
        <taxon>Streptophyta</taxon>
        <taxon>Charophyceae</taxon>
        <taxon>Charales</taxon>
        <taxon>Characeae</taxon>
        <taxon>Chara</taxon>
    </lineage>
</organism>
<keyword evidence="5" id="KW-1185">Reference proteome</keyword>
<dbReference type="PRINTS" id="PR00301">
    <property type="entry name" value="HEATSHOCK70"/>
</dbReference>
<dbReference type="InterPro" id="IPR029047">
    <property type="entry name" value="HSP70_peptide-bd_sf"/>
</dbReference>
<evidence type="ECO:0000256" key="2">
    <source>
        <dbReference type="ARBA" id="ARBA00022840"/>
    </source>
</evidence>
<dbReference type="Gene3D" id="3.90.640.10">
    <property type="entry name" value="Actin, Chain A, domain 4"/>
    <property type="match status" value="1"/>
</dbReference>
<dbReference type="EMBL" id="BFEA01000538">
    <property type="protein sequence ID" value="GBG85879.1"/>
    <property type="molecule type" value="Genomic_DNA"/>
</dbReference>
<dbReference type="Proteomes" id="UP000265515">
    <property type="component" value="Unassembled WGS sequence"/>
</dbReference>
<dbReference type="PROSITE" id="PS01036">
    <property type="entry name" value="HSP70_3"/>
    <property type="match status" value="1"/>
</dbReference>
<dbReference type="InterPro" id="IPR013126">
    <property type="entry name" value="Hsp_70_fam"/>
</dbReference>
<evidence type="ECO:0000313" key="5">
    <source>
        <dbReference type="Proteomes" id="UP000265515"/>
    </source>
</evidence>
<dbReference type="Pfam" id="PF00012">
    <property type="entry name" value="HSP70"/>
    <property type="match status" value="1"/>
</dbReference>
<dbReference type="InterPro" id="IPR018181">
    <property type="entry name" value="Heat_shock_70_CS"/>
</dbReference>
<sequence length="618" mass="68056">MEDSKQRGEGNKSGPVLGIDLGTSFCAVAVCTKNGVEVVPSSQGQRTVPSYVAFPPTGVLVGETARQHGLSSPEDCVYEIKRLMGRSFLDPRVQEKSKMWPFTLVSGPRNGVLIQLPSGRVIEPEEASAILLKEMKRIAQDYVGGGGVEIKDAVITVPAYFNDSQRQATRAAGQRAGLHVLRLVSEPTAAAMAYWHQRKLGFRCDGKKIMVFDLGGGTLDVSIITMKRREDDWYDCQVNMVEGDQHLGGADFDNRIIQHVTKAFKEKNQHDILQDKKALAGLKALAANRKHILSADEDTDICLYRPSGELRMPLERVTFEQLNEDLFSTCMHVVEKALDNAKMRKADIAEVVLAGGSTRIPKVRELLARYFGKAPVMTVHPDEVVAYGAAVYASILSQSVPPHSKLELPDMPMHVIDVTPFSIGVELASDELGVLIAKNTPLPAKAEKMFLLSHDYQTSMRFTMYEGEHALCSHNRHLGELKLTGFKPSLADGTPVTRVIISVDRDGIVEVSAEATGNHSKPGKTAMASFVGTFDKESAHSMFRPPPSDIDDAAIKAAFNARRHLQQAAWRMRGSTPPPRESAMNRINEVLESLRLESRVQTVNEYHKLLLDLKQLGL</sequence>
<dbReference type="SUPFAM" id="SSF100920">
    <property type="entry name" value="Heat shock protein 70kD (HSP70), peptide-binding domain"/>
    <property type="match status" value="1"/>
</dbReference>
<dbReference type="Gene3D" id="3.30.420.40">
    <property type="match status" value="2"/>
</dbReference>
<dbReference type="AlphaFoldDB" id="A0A388LUE5"/>
<dbReference type="PANTHER" id="PTHR19375">
    <property type="entry name" value="HEAT SHOCK PROTEIN 70KDA"/>
    <property type="match status" value="1"/>
</dbReference>
<dbReference type="SUPFAM" id="SSF53067">
    <property type="entry name" value="Actin-like ATPase domain"/>
    <property type="match status" value="2"/>
</dbReference>
<evidence type="ECO:0000313" key="4">
    <source>
        <dbReference type="EMBL" id="GBG85879.1"/>
    </source>
</evidence>
<dbReference type="GO" id="GO:0140662">
    <property type="term" value="F:ATP-dependent protein folding chaperone"/>
    <property type="evidence" value="ECO:0007669"/>
    <property type="project" value="InterPro"/>
</dbReference>
<keyword evidence="2 3" id="KW-0067">ATP-binding</keyword>
<gene>
    <name evidence="4" type="ORF">CBR_g40691</name>
</gene>
<protein>
    <submittedName>
        <fullName evidence="4">Uncharacterized protein</fullName>
    </submittedName>
</protein>
<dbReference type="InterPro" id="IPR043129">
    <property type="entry name" value="ATPase_NBD"/>
</dbReference>
<comment type="caution">
    <text evidence="4">The sequence shown here is derived from an EMBL/GenBank/DDBJ whole genome shotgun (WGS) entry which is preliminary data.</text>
</comment>
<evidence type="ECO:0000256" key="1">
    <source>
        <dbReference type="ARBA" id="ARBA00022741"/>
    </source>
</evidence>